<dbReference type="Pfam" id="PF00012">
    <property type="entry name" value="HSP70"/>
    <property type="match status" value="1"/>
</dbReference>
<proteinExistence type="inferred from homology"/>
<dbReference type="HAMAP" id="MF_00332">
    <property type="entry name" value="DnaK"/>
    <property type="match status" value="1"/>
</dbReference>
<dbReference type="AlphaFoldDB" id="A0A0F9PA08"/>
<dbReference type="InterPro" id="IPR012725">
    <property type="entry name" value="Chaperone_DnaK"/>
</dbReference>
<dbReference type="NCBIfam" id="TIGR02350">
    <property type="entry name" value="prok_dnaK"/>
    <property type="match status" value="1"/>
</dbReference>
<dbReference type="InterPro" id="IPR029047">
    <property type="entry name" value="HSP70_peptide-bd_sf"/>
</dbReference>
<sequence>MGKIIGIDLGTSNSAAAVLVGGKPTIIPSAEGLTLGGKAFPSVVAFTKDGQRLIGEPARRQAISNPDRTITAIKRKMGTSYKVKIDGKEYTPQEISAMILRKIKEDASAYLGEEVTEAIITVPAYFNDNQRQATKDAGRIAGLDVKRLINEPTAAAVAYGLDKKNASLKVAVLDLGGGTFDVTIMEMDNRVFEVISTAGDTALGGTDMDKLLVDYLVSEFKKDAGVDLKNDSMALQRVREAAEKAKIELSNSITTEINLPYITATADGPKHFKKTLTRAKLEQLIDPVLKKLDAPILKALQDAGIAREAINKIILVGGPTRMPIVLKKFNDLLGKTPERSIDPMECVAMGASVQGGVLTGEIEDLLLLDVTPLSLGVETLGSVFTKLIERNTTIPTSKTQVFSTAADNQPAVEIHVLQGERPRASDNITLGRFHLNGIPPAQRGIPQIEVIFDIDQNGILNVSAKDKGTGKSQSITITASTKMPDDEIEQKIREAERNADEDKKFRELIEVKNQGESLIYQTEKLLKENDSVIGDLKTGIFDKVSDLRSAMESEDVNRIKQSTETLQNSLHEVSNRIYGQQQGAPQEGYQGAPPGGMGDIPPGANYGYNEKTQDEIEQERFRKATGQDDVVDAEYE</sequence>
<feature type="region of interest" description="Disordered" evidence="5">
    <location>
        <begin position="581"/>
        <end position="636"/>
    </location>
</feature>
<evidence type="ECO:0000256" key="3">
    <source>
        <dbReference type="ARBA" id="ARBA00022840"/>
    </source>
</evidence>
<dbReference type="PANTHER" id="PTHR19375">
    <property type="entry name" value="HEAT SHOCK PROTEIN 70KDA"/>
    <property type="match status" value="1"/>
</dbReference>
<dbReference type="GO" id="GO:0140662">
    <property type="term" value="F:ATP-dependent protein folding chaperone"/>
    <property type="evidence" value="ECO:0007669"/>
    <property type="project" value="InterPro"/>
</dbReference>
<keyword evidence="2" id="KW-0547">Nucleotide-binding</keyword>
<accession>A0A0F9PA08</accession>
<dbReference type="InterPro" id="IPR013126">
    <property type="entry name" value="Hsp_70_fam"/>
</dbReference>
<name>A0A0F9PA08_9ZZZZ</name>
<dbReference type="InterPro" id="IPR043129">
    <property type="entry name" value="ATPase_NBD"/>
</dbReference>
<dbReference type="FunFam" id="3.90.640.10:FF:000003">
    <property type="entry name" value="Molecular chaperone DnaK"/>
    <property type="match status" value="1"/>
</dbReference>
<organism evidence="6">
    <name type="scientific">marine sediment metagenome</name>
    <dbReference type="NCBI Taxonomy" id="412755"/>
    <lineage>
        <taxon>unclassified sequences</taxon>
        <taxon>metagenomes</taxon>
        <taxon>ecological metagenomes</taxon>
    </lineage>
</organism>
<dbReference type="Gene3D" id="1.20.1270.10">
    <property type="match status" value="1"/>
</dbReference>
<keyword evidence="3" id="KW-0067">ATP-binding</keyword>
<gene>
    <name evidence="6" type="ORF">LCGC14_0869180</name>
</gene>
<evidence type="ECO:0000256" key="1">
    <source>
        <dbReference type="ARBA" id="ARBA00007381"/>
    </source>
</evidence>
<dbReference type="NCBIfam" id="NF001413">
    <property type="entry name" value="PRK00290.1"/>
    <property type="match status" value="1"/>
</dbReference>
<dbReference type="SUPFAM" id="SSF100920">
    <property type="entry name" value="Heat shock protein 70kD (HSP70), peptide-binding domain"/>
    <property type="match status" value="1"/>
</dbReference>
<dbReference type="SUPFAM" id="SSF100934">
    <property type="entry name" value="Heat shock protein 70kD (HSP70), C-terminal subdomain"/>
    <property type="match status" value="1"/>
</dbReference>
<dbReference type="PROSITE" id="PS01036">
    <property type="entry name" value="HSP70_3"/>
    <property type="match status" value="1"/>
</dbReference>
<feature type="compositionally biased region" description="Basic and acidic residues" evidence="5">
    <location>
        <begin position="611"/>
        <end position="626"/>
    </location>
</feature>
<evidence type="ECO:0000256" key="4">
    <source>
        <dbReference type="ARBA" id="ARBA00023186"/>
    </source>
</evidence>
<evidence type="ECO:0000313" key="6">
    <source>
        <dbReference type="EMBL" id="KKN26989.1"/>
    </source>
</evidence>
<dbReference type="EMBL" id="LAZR01002677">
    <property type="protein sequence ID" value="KKN26989.1"/>
    <property type="molecule type" value="Genomic_DNA"/>
</dbReference>
<dbReference type="CDD" id="cd10234">
    <property type="entry name" value="ASKHA_NBD_HSP70_DnaK-like"/>
    <property type="match status" value="1"/>
</dbReference>
<keyword evidence="4" id="KW-0143">Chaperone</keyword>
<dbReference type="PROSITE" id="PS00297">
    <property type="entry name" value="HSP70_1"/>
    <property type="match status" value="1"/>
</dbReference>
<evidence type="ECO:0000256" key="2">
    <source>
        <dbReference type="ARBA" id="ARBA00022741"/>
    </source>
</evidence>
<dbReference type="Gene3D" id="3.90.640.10">
    <property type="entry name" value="Actin, Chain A, domain 4"/>
    <property type="match status" value="1"/>
</dbReference>
<reference evidence="6" key="1">
    <citation type="journal article" date="2015" name="Nature">
        <title>Complex archaea that bridge the gap between prokaryotes and eukaryotes.</title>
        <authorList>
            <person name="Spang A."/>
            <person name="Saw J.H."/>
            <person name="Jorgensen S.L."/>
            <person name="Zaremba-Niedzwiedzka K."/>
            <person name="Martijn J."/>
            <person name="Lind A.E."/>
            <person name="van Eijk R."/>
            <person name="Schleper C."/>
            <person name="Guy L."/>
            <person name="Ettema T.J."/>
        </authorList>
    </citation>
    <scope>NUCLEOTIDE SEQUENCE</scope>
</reference>
<dbReference type="GO" id="GO:0005524">
    <property type="term" value="F:ATP binding"/>
    <property type="evidence" value="ECO:0007669"/>
    <property type="project" value="UniProtKB-KW"/>
</dbReference>
<dbReference type="InterPro" id="IPR018181">
    <property type="entry name" value="Heat_shock_70_CS"/>
</dbReference>
<dbReference type="Gene3D" id="3.30.420.40">
    <property type="match status" value="2"/>
</dbReference>
<dbReference type="PROSITE" id="PS00329">
    <property type="entry name" value="HSP70_2"/>
    <property type="match status" value="1"/>
</dbReference>
<protein>
    <submittedName>
        <fullName evidence="6">Uncharacterized protein</fullName>
    </submittedName>
</protein>
<dbReference type="Gene3D" id="2.60.34.10">
    <property type="entry name" value="Substrate Binding Domain Of DNAk, Chain A, domain 1"/>
    <property type="match status" value="1"/>
</dbReference>
<dbReference type="InterPro" id="IPR029048">
    <property type="entry name" value="HSP70_C_sf"/>
</dbReference>
<dbReference type="SUPFAM" id="SSF53067">
    <property type="entry name" value="Actin-like ATPase domain"/>
    <property type="match status" value="2"/>
</dbReference>
<comment type="caution">
    <text evidence="6">The sequence shown here is derived from an EMBL/GenBank/DDBJ whole genome shotgun (WGS) entry which is preliminary data.</text>
</comment>
<comment type="similarity">
    <text evidence="1">Belongs to the heat shock protein 70 family.</text>
</comment>
<dbReference type="FunFam" id="1.20.1270.10:FF:000001">
    <property type="entry name" value="Molecular chaperone DnaK"/>
    <property type="match status" value="1"/>
</dbReference>
<dbReference type="PRINTS" id="PR00301">
    <property type="entry name" value="HEATSHOCK70"/>
</dbReference>
<dbReference type="FunFam" id="3.30.420.40:FF:000071">
    <property type="entry name" value="Molecular chaperone DnaK"/>
    <property type="match status" value="1"/>
</dbReference>
<dbReference type="FunFam" id="2.60.34.10:FF:000014">
    <property type="entry name" value="Chaperone protein DnaK HSP70"/>
    <property type="match status" value="1"/>
</dbReference>
<dbReference type="GO" id="GO:0051082">
    <property type="term" value="F:unfolded protein binding"/>
    <property type="evidence" value="ECO:0007669"/>
    <property type="project" value="InterPro"/>
</dbReference>
<evidence type="ECO:0000256" key="5">
    <source>
        <dbReference type="SAM" id="MobiDB-lite"/>
    </source>
</evidence>